<keyword evidence="5 6" id="KW-0456">Lyase</keyword>
<dbReference type="SUPFAM" id="SSF48576">
    <property type="entry name" value="Terpenoid synthases"/>
    <property type="match status" value="1"/>
</dbReference>
<protein>
    <recommendedName>
        <fullName evidence="6">Terpene synthase</fullName>
        <ecNumber evidence="6">4.2.3.-</ecNumber>
    </recommendedName>
</protein>
<evidence type="ECO:0000313" key="7">
    <source>
        <dbReference type="EMBL" id="KIL65659.1"/>
    </source>
</evidence>
<proteinExistence type="inferred from homology"/>
<sequence>MTTDEIITFVLPDLVSHCPYPYRINPNWKEPAQDSEQWTKEVINFTSERLAEFLGAKFGEFAATCYPETDASRLRTCMDFLTFAFVIDDAMDEFGAEGARALAECSLKAMRDPIDFQTDKKIGILTKWWFSRFAQGAHTSLIQRFVHSMKLTYQAMGQEAADRVKNHTPSLSSYVVRRRDASGVKPCLHFIEFAGGFCLPEDVLQSEVMRSLEESAVDYIAWVNDLFSYNKEAGAGHTYNLVTVVMKNNGCSLQDAIDCVGELCNSCIDRFERDCRRLPSWGPEIDDLVAKYIIGLQDWMSSVVQWSFRSERYFGKDGLEIQKSRIVQLHKDIIEESQGPDKEEEGPRL</sequence>
<keyword evidence="3 6" id="KW-0479">Metal-binding</keyword>
<dbReference type="Pfam" id="PF19086">
    <property type="entry name" value="Terpene_syn_C_2"/>
    <property type="match status" value="1"/>
</dbReference>
<evidence type="ECO:0000256" key="3">
    <source>
        <dbReference type="ARBA" id="ARBA00022723"/>
    </source>
</evidence>
<accession>A0A0C2TFL3</accession>
<dbReference type="AlphaFoldDB" id="A0A0C2TFL3"/>
<dbReference type="SFLD" id="SFLDG01020">
    <property type="entry name" value="Terpene_Cyclase_Like_2"/>
    <property type="match status" value="1"/>
</dbReference>
<dbReference type="EMBL" id="KN818241">
    <property type="protein sequence ID" value="KIL65659.1"/>
    <property type="molecule type" value="Genomic_DNA"/>
</dbReference>
<dbReference type="Proteomes" id="UP000054549">
    <property type="component" value="Unassembled WGS sequence"/>
</dbReference>
<comment type="cofactor">
    <cofactor evidence="1 6">
        <name>Mg(2+)</name>
        <dbReference type="ChEBI" id="CHEBI:18420"/>
    </cofactor>
</comment>
<evidence type="ECO:0000256" key="5">
    <source>
        <dbReference type="ARBA" id="ARBA00023239"/>
    </source>
</evidence>
<comment type="similarity">
    <text evidence="2 6">Belongs to the terpene synthase family.</text>
</comment>
<evidence type="ECO:0000256" key="2">
    <source>
        <dbReference type="ARBA" id="ARBA00006333"/>
    </source>
</evidence>
<dbReference type="GO" id="GO:0046872">
    <property type="term" value="F:metal ion binding"/>
    <property type="evidence" value="ECO:0007669"/>
    <property type="project" value="UniProtKB-KW"/>
</dbReference>
<dbReference type="PANTHER" id="PTHR35201">
    <property type="entry name" value="TERPENE SYNTHASE"/>
    <property type="match status" value="1"/>
</dbReference>
<dbReference type="HOGENOM" id="CLU_042538_2_1_1"/>
<dbReference type="PANTHER" id="PTHR35201:SF4">
    <property type="entry name" value="BETA-PINACENE SYNTHASE-RELATED"/>
    <property type="match status" value="1"/>
</dbReference>
<dbReference type="SFLD" id="SFLDS00005">
    <property type="entry name" value="Isoprenoid_Synthase_Type_I"/>
    <property type="match status" value="1"/>
</dbReference>
<gene>
    <name evidence="7" type="ORF">M378DRAFT_161967</name>
</gene>
<name>A0A0C2TFL3_AMAMK</name>
<reference evidence="7 8" key="1">
    <citation type="submission" date="2014-04" db="EMBL/GenBank/DDBJ databases">
        <title>Evolutionary Origins and Diversification of the Mycorrhizal Mutualists.</title>
        <authorList>
            <consortium name="DOE Joint Genome Institute"/>
            <consortium name="Mycorrhizal Genomics Consortium"/>
            <person name="Kohler A."/>
            <person name="Kuo A."/>
            <person name="Nagy L.G."/>
            <person name="Floudas D."/>
            <person name="Copeland A."/>
            <person name="Barry K.W."/>
            <person name="Cichocki N."/>
            <person name="Veneault-Fourrey C."/>
            <person name="LaButti K."/>
            <person name="Lindquist E.A."/>
            <person name="Lipzen A."/>
            <person name="Lundell T."/>
            <person name="Morin E."/>
            <person name="Murat C."/>
            <person name="Riley R."/>
            <person name="Ohm R."/>
            <person name="Sun H."/>
            <person name="Tunlid A."/>
            <person name="Henrissat B."/>
            <person name="Grigoriev I.V."/>
            <person name="Hibbett D.S."/>
            <person name="Martin F."/>
        </authorList>
    </citation>
    <scope>NUCLEOTIDE SEQUENCE [LARGE SCALE GENOMIC DNA]</scope>
    <source>
        <strain evidence="7 8">Koide BX008</strain>
    </source>
</reference>
<dbReference type="EC" id="4.2.3.-" evidence="6"/>
<keyword evidence="8" id="KW-1185">Reference proteome</keyword>
<evidence type="ECO:0000313" key="8">
    <source>
        <dbReference type="Proteomes" id="UP000054549"/>
    </source>
</evidence>
<dbReference type="Gene3D" id="1.10.600.10">
    <property type="entry name" value="Farnesyl Diphosphate Synthase"/>
    <property type="match status" value="1"/>
</dbReference>
<organism evidence="7 8">
    <name type="scientific">Amanita muscaria (strain Koide BX008)</name>
    <dbReference type="NCBI Taxonomy" id="946122"/>
    <lineage>
        <taxon>Eukaryota</taxon>
        <taxon>Fungi</taxon>
        <taxon>Dikarya</taxon>
        <taxon>Basidiomycota</taxon>
        <taxon>Agaricomycotina</taxon>
        <taxon>Agaricomycetes</taxon>
        <taxon>Agaricomycetidae</taxon>
        <taxon>Agaricales</taxon>
        <taxon>Pluteineae</taxon>
        <taxon>Amanitaceae</taxon>
        <taxon>Amanita</taxon>
    </lineage>
</organism>
<dbReference type="STRING" id="946122.A0A0C2TFL3"/>
<dbReference type="OrthoDB" id="2861623at2759"/>
<dbReference type="InterPro" id="IPR008949">
    <property type="entry name" value="Isoprenoid_synthase_dom_sf"/>
</dbReference>
<keyword evidence="4 6" id="KW-0460">Magnesium</keyword>
<evidence type="ECO:0000256" key="6">
    <source>
        <dbReference type="RuleBase" id="RU366034"/>
    </source>
</evidence>
<dbReference type="InParanoid" id="A0A0C2TFL3"/>
<dbReference type="GO" id="GO:0008299">
    <property type="term" value="P:isoprenoid biosynthetic process"/>
    <property type="evidence" value="ECO:0007669"/>
    <property type="project" value="UniProtKB-ARBA"/>
</dbReference>
<dbReference type="InterPro" id="IPR034686">
    <property type="entry name" value="Terpene_cyclase-like_2"/>
</dbReference>
<evidence type="ECO:0000256" key="4">
    <source>
        <dbReference type="ARBA" id="ARBA00022842"/>
    </source>
</evidence>
<evidence type="ECO:0000256" key="1">
    <source>
        <dbReference type="ARBA" id="ARBA00001946"/>
    </source>
</evidence>
<dbReference type="GO" id="GO:0010333">
    <property type="term" value="F:terpene synthase activity"/>
    <property type="evidence" value="ECO:0007669"/>
    <property type="project" value="InterPro"/>
</dbReference>